<feature type="domain" description="R13L1/DRL21-like LRR repeat region" evidence="10">
    <location>
        <begin position="677"/>
        <end position="798"/>
    </location>
</feature>
<dbReference type="GO" id="GO:0043531">
    <property type="term" value="F:ADP binding"/>
    <property type="evidence" value="ECO:0007669"/>
    <property type="project" value="InterPro"/>
</dbReference>
<evidence type="ECO:0000313" key="12">
    <source>
        <dbReference type="RefSeq" id="XP_027073637.2"/>
    </source>
</evidence>
<dbReference type="Pfam" id="PF23559">
    <property type="entry name" value="WHD_DRP"/>
    <property type="match status" value="1"/>
</dbReference>
<evidence type="ECO:0000259" key="8">
    <source>
        <dbReference type="Pfam" id="PF18052"/>
    </source>
</evidence>
<feature type="domain" description="Disease resistance N-terminal" evidence="8">
    <location>
        <begin position="10"/>
        <end position="96"/>
    </location>
</feature>
<dbReference type="InterPro" id="IPR056789">
    <property type="entry name" value="LRR_R13L1-DRL21"/>
</dbReference>
<evidence type="ECO:0000256" key="1">
    <source>
        <dbReference type="ARBA" id="ARBA00008894"/>
    </source>
</evidence>
<keyword evidence="5" id="KW-0611">Plant defense</keyword>
<feature type="domain" description="NB-ARC" evidence="7">
    <location>
        <begin position="181"/>
        <end position="352"/>
    </location>
</feature>
<comment type="similarity">
    <text evidence="1">Belongs to the disease resistance NB-LRR family.</text>
</comment>
<dbReference type="OrthoDB" id="5279713at2759"/>
<proteinExistence type="inferred from homology"/>
<dbReference type="SUPFAM" id="SSF52540">
    <property type="entry name" value="P-loop containing nucleoside triphosphate hydrolases"/>
    <property type="match status" value="1"/>
</dbReference>
<dbReference type="GO" id="GO:0005524">
    <property type="term" value="F:ATP binding"/>
    <property type="evidence" value="ECO:0007669"/>
    <property type="project" value="UniProtKB-KW"/>
</dbReference>
<dbReference type="RefSeq" id="XP_027073637.2">
    <property type="nucleotide sequence ID" value="XM_027217836.2"/>
</dbReference>
<dbReference type="InterPro" id="IPR036388">
    <property type="entry name" value="WH-like_DNA-bd_sf"/>
</dbReference>
<feature type="domain" description="R13L1/DRL21-like LRR repeat region" evidence="10">
    <location>
        <begin position="1078"/>
        <end position="1137"/>
    </location>
</feature>
<evidence type="ECO:0000256" key="5">
    <source>
        <dbReference type="ARBA" id="ARBA00022821"/>
    </source>
</evidence>
<dbReference type="GO" id="GO:0006952">
    <property type="term" value="P:defense response"/>
    <property type="evidence" value="ECO:0007669"/>
    <property type="project" value="UniProtKB-KW"/>
</dbReference>
<dbReference type="InterPro" id="IPR032675">
    <property type="entry name" value="LRR_dom_sf"/>
</dbReference>
<sequence>MADAAISATVKVVLETVISIATDRVGMVLGVKAELERLSNTAATIRGLLADADGKMHSPGVRDWLKKLEDEVFKADTVLDELNYDNLRREVKYRNQLTKKKVCFFFSFFNAIGFSSSLASKIRDINTNLERINQQANDLGLVIKYQIEAALPADAAGATTSRQTDSIIVPNVVGRSGDESKIVEMLLTPSERVVSVIPITGMGGLGKTTLAKSVYNKIEIDENFGIKSWVCVARKIDIVELFKLILKSLTRTKVEVDDREVIVKKIGEKLKGQRYFLVLDDVWDHDQGLWDDYFNTLMGLNETKGSWCLLTTRRESVANAVPRHLQMNDGPYSLGKLSGDECWSIIKRKVLAGEEVPKELEVLKKQILRRCDGLPLAAKLIGGLLLNSGKEEWQSIVEEGLIVEESLLNEYQSQINQILKVSFDHLSPASVKKCFAYCSIFPQDNELEEDELIEHWVAEGFVLPDQKNNRVMEETGGEYLRILLQNSLLEKVAESQRTYYKMHDLVHDFAKPILNPESSNQDRYLVLDSSKGLEENTMRTIPASIRTLFLHLKGGVSTDMLLRFKHLHVLRLSGDDVESLPSSIGKLLHLRLLDISSSRIRSLPESLCKLYNLQTLTMRDYALEGGFPKRMSDLISLRHLNYDHADAEFKMPVQMGRLTCLQTLQFFNISQERGRGIEELGTLKYLKGSLEIRNLGLVKGKEAAKQAKLFEKPDLSCLVFEWESGDRESDNRDEDVLEGLQPHPNLKTLKIQYFMGNKFSQWFVNLSKLVELWIQDCKRCSELPSLGQLPSLKRLSLIRLDNIRFIGDEFYGITANEEEGRSRASGSGTRRRKFFPALESLWVIVMGNLVEWKGADQVRSTVGEAEADVFPMLRYFRIESCPQLTALPCSCKILRVRSCCNLTSIKTGYGTASVEELRILFCDNLRELPDLDLFGSSLQRLTIASCPRLISLGVNGQKCPLPCLEELSIDDCEGLTTISDKMFQSCRSLRSLEVMRCPNLVSFSLNLQETPSLEKFVLDNCPKLIPRSFKGFAFATSLRELSINIPFSSDDSSIDDFDWSGLRSASTLRELRIRGLPHQLQYLATLTSLRLENFGGIEVLPDWIGNLVSLESLQLWDCDKLQSLPPEAAMRRLTKLTRVRVYRCPLLRQRYTPQRGIYLEEEISSDPTSSDSE</sequence>
<dbReference type="Proteomes" id="UP001652660">
    <property type="component" value="Chromosome 1e"/>
</dbReference>
<reference evidence="12 13" key="2">
    <citation type="submission" date="2025-05" db="UniProtKB">
        <authorList>
            <consortium name="RefSeq"/>
        </authorList>
    </citation>
    <scope>IDENTIFICATION</scope>
    <source>
        <tissue evidence="12 13">Leaves</tissue>
    </source>
</reference>
<feature type="domain" description="Disease resistance protein winged helix" evidence="9">
    <location>
        <begin position="440"/>
        <end position="510"/>
    </location>
</feature>
<accession>A0A6P6T6K9</accession>
<keyword evidence="11" id="KW-1185">Reference proteome</keyword>
<dbReference type="Gene3D" id="3.80.10.10">
    <property type="entry name" value="Ribonuclease Inhibitor"/>
    <property type="match status" value="3"/>
</dbReference>
<evidence type="ECO:0000259" key="9">
    <source>
        <dbReference type="Pfam" id="PF23559"/>
    </source>
</evidence>
<evidence type="ECO:0000259" key="7">
    <source>
        <dbReference type="Pfam" id="PF00931"/>
    </source>
</evidence>
<keyword evidence="3" id="KW-0677">Repeat</keyword>
<organism evidence="11 12">
    <name type="scientific">Coffea arabica</name>
    <name type="common">Arabian coffee</name>
    <dbReference type="NCBI Taxonomy" id="13443"/>
    <lineage>
        <taxon>Eukaryota</taxon>
        <taxon>Viridiplantae</taxon>
        <taxon>Streptophyta</taxon>
        <taxon>Embryophyta</taxon>
        <taxon>Tracheophyta</taxon>
        <taxon>Spermatophyta</taxon>
        <taxon>Magnoliopsida</taxon>
        <taxon>eudicotyledons</taxon>
        <taxon>Gunneridae</taxon>
        <taxon>Pentapetalae</taxon>
        <taxon>asterids</taxon>
        <taxon>lamiids</taxon>
        <taxon>Gentianales</taxon>
        <taxon>Rubiaceae</taxon>
        <taxon>Ixoroideae</taxon>
        <taxon>Gardenieae complex</taxon>
        <taxon>Bertiereae - Coffeeae clade</taxon>
        <taxon>Coffeeae</taxon>
        <taxon>Coffea</taxon>
    </lineage>
</organism>
<dbReference type="Gene3D" id="1.10.10.10">
    <property type="entry name" value="Winged helix-like DNA-binding domain superfamily/Winged helix DNA-binding domain"/>
    <property type="match status" value="1"/>
</dbReference>
<dbReference type="Pfam" id="PF25019">
    <property type="entry name" value="LRR_R13L1-DRL21"/>
    <property type="match status" value="2"/>
</dbReference>
<dbReference type="SUPFAM" id="SSF52058">
    <property type="entry name" value="L domain-like"/>
    <property type="match status" value="2"/>
</dbReference>
<dbReference type="Gene3D" id="1.10.8.430">
    <property type="entry name" value="Helical domain of apoptotic protease-activating factors"/>
    <property type="match status" value="1"/>
</dbReference>
<dbReference type="GO" id="GO:0051707">
    <property type="term" value="P:response to other organism"/>
    <property type="evidence" value="ECO:0007669"/>
    <property type="project" value="UniProtKB-ARBA"/>
</dbReference>
<dbReference type="PANTHER" id="PTHR36766:SF70">
    <property type="entry name" value="DISEASE RESISTANCE PROTEIN RGA4"/>
    <property type="match status" value="1"/>
</dbReference>
<evidence type="ECO:0000313" key="11">
    <source>
        <dbReference type="Proteomes" id="UP001652660"/>
    </source>
</evidence>
<protein>
    <submittedName>
        <fullName evidence="12 13">Disease resistance protein RGA3</fullName>
    </submittedName>
</protein>
<evidence type="ECO:0000313" key="13">
    <source>
        <dbReference type="RefSeq" id="XP_071907779.1"/>
    </source>
</evidence>
<dbReference type="PANTHER" id="PTHR36766">
    <property type="entry name" value="PLANT BROAD-SPECTRUM MILDEW RESISTANCE PROTEIN RPW8"/>
    <property type="match status" value="1"/>
</dbReference>
<dbReference type="PRINTS" id="PR00364">
    <property type="entry name" value="DISEASERSIST"/>
</dbReference>
<dbReference type="InterPro" id="IPR027417">
    <property type="entry name" value="P-loop_NTPase"/>
</dbReference>
<keyword evidence="4" id="KW-0547">Nucleotide-binding</keyword>
<evidence type="ECO:0000256" key="4">
    <source>
        <dbReference type="ARBA" id="ARBA00022741"/>
    </source>
</evidence>
<dbReference type="Gene3D" id="1.20.5.4130">
    <property type="match status" value="1"/>
</dbReference>
<dbReference type="InterPro" id="IPR042197">
    <property type="entry name" value="Apaf_helical"/>
</dbReference>
<reference evidence="11" key="1">
    <citation type="journal article" date="2025" name="Foods">
        <title>Unveiling the Microbial Signatures of Arabica Coffee Cherries: Insights into Ripeness Specific Diversity, Functional Traits, and Implications for Quality and Safety.</title>
        <authorList>
            <consortium name="RefSeq"/>
            <person name="Tenea G.N."/>
            <person name="Cifuentes V."/>
            <person name="Reyes P."/>
            <person name="Cevallos-Vallejos M."/>
        </authorList>
    </citation>
    <scope>NUCLEOTIDE SEQUENCE [LARGE SCALE GENOMIC DNA]</scope>
</reference>
<name>A0A6P6T6K9_COFAR</name>
<dbReference type="InterPro" id="IPR002182">
    <property type="entry name" value="NB-ARC"/>
</dbReference>
<dbReference type="InterPro" id="IPR041118">
    <property type="entry name" value="Rx_N"/>
</dbReference>
<keyword evidence="6" id="KW-0067">ATP-binding</keyword>
<evidence type="ECO:0000256" key="2">
    <source>
        <dbReference type="ARBA" id="ARBA00022614"/>
    </source>
</evidence>
<dbReference type="RefSeq" id="XP_071907779.1">
    <property type="nucleotide sequence ID" value="XM_072051678.1"/>
</dbReference>
<keyword evidence="2" id="KW-0433">Leucine-rich repeat</keyword>
<evidence type="ECO:0000256" key="6">
    <source>
        <dbReference type="ARBA" id="ARBA00022840"/>
    </source>
</evidence>
<dbReference type="AlphaFoldDB" id="A0A6P6T6K9"/>
<dbReference type="Gene3D" id="3.40.50.300">
    <property type="entry name" value="P-loop containing nucleotide triphosphate hydrolases"/>
    <property type="match status" value="1"/>
</dbReference>
<dbReference type="InterPro" id="IPR058922">
    <property type="entry name" value="WHD_DRP"/>
</dbReference>
<evidence type="ECO:0000259" key="10">
    <source>
        <dbReference type="Pfam" id="PF25019"/>
    </source>
</evidence>
<dbReference type="GeneID" id="113698126"/>
<dbReference type="Pfam" id="PF18052">
    <property type="entry name" value="Rx_N"/>
    <property type="match status" value="1"/>
</dbReference>
<dbReference type="Pfam" id="PF00931">
    <property type="entry name" value="NB-ARC"/>
    <property type="match status" value="1"/>
</dbReference>
<gene>
    <name evidence="12 13" type="primary">LOC113698126</name>
</gene>
<evidence type="ECO:0000256" key="3">
    <source>
        <dbReference type="ARBA" id="ARBA00022737"/>
    </source>
</evidence>